<name>A0A0D0CC57_9AGAM</name>
<reference evidence="2 3" key="1">
    <citation type="submission" date="2014-04" db="EMBL/GenBank/DDBJ databases">
        <authorList>
            <consortium name="DOE Joint Genome Institute"/>
            <person name="Kuo A."/>
            <person name="Kohler A."/>
            <person name="Jargeat P."/>
            <person name="Nagy L.G."/>
            <person name="Floudas D."/>
            <person name="Copeland A."/>
            <person name="Barry K.W."/>
            <person name="Cichocki N."/>
            <person name="Veneault-Fourrey C."/>
            <person name="LaButti K."/>
            <person name="Lindquist E.A."/>
            <person name="Lipzen A."/>
            <person name="Lundell T."/>
            <person name="Morin E."/>
            <person name="Murat C."/>
            <person name="Sun H."/>
            <person name="Tunlid A."/>
            <person name="Henrissat B."/>
            <person name="Grigoriev I.V."/>
            <person name="Hibbett D.S."/>
            <person name="Martin F."/>
            <person name="Nordberg H.P."/>
            <person name="Cantor M.N."/>
            <person name="Hua S.X."/>
        </authorList>
    </citation>
    <scope>NUCLEOTIDE SEQUENCE [LARGE SCALE GENOMIC DNA]</scope>
    <source>
        <strain evidence="2 3">Ve08.2h10</strain>
    </source>
</reference>
<organism evidence="2 3">
    <name type="scientific">Paxillus rubicundulus Ve08.2h10</name>
    <dbReference type="NCBI Taxonomy" id="930991"/>
    <lineage>
        <taxon>Eukaryota</taxon>
        <taxon>Fungi</taxon>
        <taxon>Dikarya</taxon>
        <taxon>Basidiomycota</taxon>
        <taxon>Agaricomycotina</taxon>
        <taxon>Agaricomycetes</taxon>
        <taxon>Agaricomycetidae</taxon>
        <taxon>Boletales</taxon>
        <taxon>Paxilineae</taxon>
        <taxon>Paxillaceae</taxon>
        <taxon>Paxillus</taxon>
    </lineage>
</organism>
<keyword evidence="3" id="KW-1185">Reference proteome</keyword>
<gene>
    <name evidence="2" type="ORF">PAXRUDRAFT_21269</name>
</gene>
<dbReference type="Proteomes" id="UP000054538">
    <property type="component" value="Unassembled WGS sequence"/>
</dbReference>
<dbReference type="InParanoid" id="A0A0D0CC57"/>
<dbReference type="SUPFAM" id="SSF47823">
    <property type="entry name" value="lambda integrase-like, N-terminal domain"/>
    <property type="match status" value="1"/>
</dbReference>
<dbReference type="AlphaFoldDB" id="A0A0D0CC57"/>
<accession>A0A0D0CC57</accession>
<protein>
    <submittedName>
        <fullName evidence="2">Uncharacterized protein</fullName>
    </submittedName>
</protein>
<sequence>MSNQNPLDYNKFMEGIDIAASAAKVPKPSSHIESSSHCPHVLASDCLLLWTTPVGLDWQKELNTKLPDSSIFKLFQVMICSLDQDTRSNYGTGLLHFTQICNMCNIPEESRMPASEELILAFTASHASTASNKTLNNWLAGLHFWHTVNGATWNSADMLRAVRRSFAKMVPSSS</sequence>
<dbReference type="InterPro" id="IPR010998">
    <property type="entry name" value="Integrase_recombinase_N"/>
</dbReference>
<dbReference type="STRING" id="930991.A0A0D0CC57"/>
<dbReference type="HOGENOM" id="CLU_003292_7_1_1"/>
<proteinExistence type="predicted"/>
<dbReference type="OrthoDB" id="3266428at2759"/>
<evidence type="ECO:0000313" key="3">
    <source>
        <dbReference type="Proteomes" id="UP000054538"/>
    </source>
</evidence>
<dbReference type="Gene3D" id="1.10.150.130">
    <property type="match status" value="1"/>
</dbReference>
<reference evidence="3" key="2">
    <citation type="submission" date="2015-01" db="EMBL/GenBank/DDBJ databases">
        <title>Evolutionary Origins and Diversification of the Mycorrhizal Mutualists.</title>
        <authorList>
            <consortium name="DOE Joint Genome Institute"/>
            <consortium name="Mycorrhizal Genomics Consortium"/>
            <person name="Kohler A."/>
            <person name="Kuo A."/>
            <person name="Nagy L.G."/>
            <person name="Floudas D."/>
            <person name="Copeland A."/>
            <person name="Barry K.W."/>
            <person name="Cichocki N."/>
            <person name="Veneault-Fourrey C."/>
            <person name="LaButti K."/>
            <person name="Lindquist E.A."/>
            <person name="Lipzen A."/>
            <person name="Lundell T."/>
            <person name="Morin E."/>
            <person name="Murat C."/>
            <person name="Riley R."/>
            <person name="Ohm R."/>
            <person name="Sun H."/>
            <person name="Tunlid A."/>
            <person name="Henrissat B."/>
            <person name="Grigoriev I.V."/>
            <person name="Hibbett D.S."/>
            <person name="Martin F."/>
        </authorList>
    </citation>
    <scope>NUCLEOTIDE SEQUENCE [LARGE SCALE GENOMIC DNA]</scope>
    <source>
        <strain evidence="3">Ve08.2h10</strain>
    </source>
</reference>
<evidence type="ECO:0000313" key="2">
    <source>
        <dbReference type="EMBL" id="KIK73063.1"/>
    </source>
</evidence>
<dbReference type="GO" id="GO:0003677">
    <property type="term" value="F:DNA binding"/>
    <property type="evidence" value="ECO:0007669"/>
    <property type="project" value="UniProtKB-KW"/>
</dbReference>
<evidence type="ECO:0000256" key="1">
    <source>
        <dbReference type="ARBA" id="ARBA00023125"/>
    </source>
</evidence>
<keyword evidence="1" id="KW-0238">DNA-binding</keyword>
<dbReference type="EMBL" id="KN830140">
    <property type="protein sequence ID" value="KIK73063.1"/>
    <property type="molecule type" value="Genomic_DNA"/>
</dbReference>